<feature type="domain" description="Plastocyanin-like" evidence="2">
    <location>
        <begin position="184"/>
        <end position="229"/>
    </location>
</feature>
<gene>
    <name evidence="4" type="ORF">ZOSMA_226G00010</name>
</gene>
<sequence length="246" mass="27569">MLLRQRRSADRKPMLLRQRRSANWCDVARMVILTSIVSEMAVLVVEGGDPYVYIDWKVSYLSASPLGVKQQVIGINGHFPGPIVEAKTNWNIVVNVENNLDEPFLVTWDGLQHRRNSWQDGVLGTNCPIPSGWNWTYEFQVKDQIGSFAYFPSINFQKAAGGYGGIVINNRDVIPIPFSTPGGDITILISDWYINNHKDIRNNIEKGNELGPPDGVLINGLGPFRYDNSIVPPGIVYETFNVVPAR</sequence>
<organism evidence="4 5">
    <name type="scientific">Zostera marina</name>
    <name type="common">Eelgrass</name>
    <dbReference type="NCBI Taxonomy" id="29655"/>
    <lineage>
        <taxon>Eukaryota</taxon>
        <taxon>Viridiplantae</taxon>
        <taxon>Streptophyta</taxon>
        <taxon>Embryophyta</taxon>
        <taxon>Tracheophyta</taxon>
        <taxon>Spermatophyta</taxon>
        <taxon>Magnoliopsida</taxon>
        <taxon>Liliopsida</taxon>
        <taxon>Zosteraceae</taxon>
        <taxon>Zostera</taxon>
    </lineage>
</organism>
<proteinExistence type="inferred from homology"/>
<dbReference type="CDD" id="cd13846">
    <property type="entry name" value="CuRO_1_AAO_like_1"/>
    <property type="match status" value="1"/>
</dbReference>
<dbReference type="InterPro" id="IPR008972">
    <property type="entry name" value="Cupredoxin"/>
</dbReference>
<dbReference type="FunFam" id="2.60.40.420:FF:000023">
    <property type="entry name" value="Monocopper oxidase-like protein SKU5"/>
    <property type="match status" value="1"/>
</dbReference>
<name>A0A0K9PKX1_ZOSMR</name>
<dbReference type="EMBL" id="LFYR01000804">
    <property type="protein sequence ID" value="KMZ68900.1"/>
    <property type="molecule type" value="Genomic_DNA"/>
</dbReference>
<comment type="similarity">
    <text evidence="1">Belongs to the multicopper oxidase family.</text>
</comment>
<evidence type="ECO:0000259" key="3">
    <source>
        <dbReference type="Pfam" id="PF07732"/>
    </source>
</evidence>
<dbReference type="PANTHER" id="PTHR11709:SF58">
    <property type="entry name" value="SKU5 SIMILAR 3"/>
    <property type="match status" value="1"/>
</dbReference>
<evidence type="ECO:0008006" key="6">
    <source>
        <dbReference type="Google" id="ProtNLM"/>
    </source>
</evidence>
<dbReference type="OMA" id="RRSANWC"/>
<evidence type="ECO:0000313" key="4">
    <source>
        <dbReference type="EMBL" id="KMZ68900.1"/>
    </source>
</evidence>
<reference evidence="5" key="1">
    <citation type="journal article" date="2016" name="Nature">
        <title>The genome of the seagrass Zostera marina reveals angiosperm adaptation to the sea.</title>
        <authorList>
            <person name="Olsen J.L."/>
            <person name="Rouze P."/>
            <person name="Verhelst B."/>
            <person name="Lin Y.-C."/>
            <person name="Bayer T."/>
            <person name="Collen J."/>
            <person name="Dattolo E."/>
            <person name="De Paoli E."/>
            <person name="Dittami S."/>
            <person name="Maumus F."/>
            <person name="Michel G."/>
            <person name="Kersting A."/>
            <person name="Lauritano C."/>
            <person name="Lohaus R."/>
            <person name="Toepel M."/>
            <person name="Tonon T."/>
            <person name="Vanneste K."/>
            <person name="Amirebrahimi M."/>
            <person name="Brakel J."/>
            <person name="Bostroem C."/>
            <person name="Chovatia M."/>
            <person name="Grimwood J."/>
            <person name="Jenkins J.W."/>
            <person name="Jueterbock A."/>
            <person name="Mraz A."/>
            <person name="Stam W.T."/>
            <person name="Tice H."/>
            <person name="Bornberg-Bauer E."/>
            <person name="Green P.J."/>
            <person name="Pearson G.A."/>
            <person name="Procaccini G."/>
            <person name="Duarte C.M."/>
            <person name="Schmutz J."/>
            <person name="Reusch T.B.H."/>
            <person name="Van de Peer Y."/>
        </authorList>
    </citation>
    <scope>NUCLEOTIDE SEQUENCE [LARGE SCALE GENOMIC DNA]</scope>
    <source>
        <strain evidence="5">cv. Finnish</strain>
    </source>
</reference>
<dbReference type="InterPro" id="IPR001117">
    <property type="entry name" value="Cu-oxidase_2nd"/>
</dbReference>
<feature type="domain" description="Plastocyanin-like" evidence="3">
    <location>
        <begin position="58"/>
        <end position="171"/>
    </location>
</feature>
<dbReference type="AlphaFoldDB" id="A0A0K9PKX1"/>
<dbReference type="Pfam" id="PF00394">
    <property type="entry name" value="Cu-oxidase"/>
    <property type="match status" value="1"/>
</dbReference>
<dbReference type="InterPro" id="IPR034273">
    <property type="entry name" value="CuRO_1_AAO-like"/>
</dbReference>
<dbReference type="InterPro" id="IPR011707">
    <property type="entry name" value="Cu-oxidase-like_N"/>
</dbReference>
<keyword evidence="5" id="KW-1185">Reference proteome</keyword>
<dbReference type="InterPro" id="IPR045087">
    <property type="entry name" value="Cu-oxidase_fam"/>
</dbReference>
<evidence type="ECO:0000256" key="1">
    <source>
        <dbReference type="ARBA" id="ARBA00010609"/>
    </source>
</evidence>
<dbReference type="PANTHER" id="PTHR11709">
    <property type="entry name" value="MULTI-COPPER OXIDASE"/>
    <property type="match status" value="1"/>
</dbReference>
<dbReference type="OrthoDB" id="2121828at2759"/>
<accession>A0A0K9PKX1</accession>
<dbReference type="Pfam" id="PF07732">
    <property type="entry name" value="Cu-oxidase_3"/>
    <property type="match status" value="1"/>
</dbReference>
<dbReference type="Gene3D" id="2.60.40.420">
    <property type="entry name" value="Cupredoxins - blue copper proteins"/>
    <property type="match status" value="1"/>
</dbReference>
<evidence type="ECO:0000259" key="2">
    <source>
        <dbReference type="Pfam" id="PF00394"/>
    </source>
</evidence>
<dbReference type="GO" id="GO:0005507">
    <property type="term" value="F:copper ion binding"/>
    <property type="evidence" value="ECO:0007669"/>
    <property type="project" value="InterPro"/>
</dbReference>
<comment type="caution">
    <text evidence="4">The sequence shown here is derived from an EMBL/GenBank/DDBJ whole genome shotgun (WGS) entry which is preliminary data.</text>
</comment>
<dbReference type="STRING" id="29655.A0A0K9PKX1"/>
<dbReference type="SUPFAM" id="SSF49503">
    <property type="entry name" value="Cupredoxins"/>
    <property type="match status" value="1"/>
</dbReference>
<protein>
    <recommendedName>
        <fullName evidence="6">Plastocyanin-like domain-containing protein</fullName>
    </recommendedName>
</protein>
<dbReference type="Proteomes" id="UP000036987">
    <property type="component" value="Unassembled WGS sequence"/>
</dbReference>
<evidence type="ECO:0000313" key="5">
    <source>
        <dbReference type="Proteomes" id="UP000036987"/>
    </source>
</evidence>